<sequence length="159" mass="17621">MQAITIQTLEIPEANSLDKTAFSLVVQSKELSSAVYTLTDFYSDPISGNIGLSCLKTETRNYESLRYTVSIENGALEVKEGQEALQELFSAVKQNPLVKGTRFCRRRRAEGVFIEFRGTGRRNKDKYCAALVVCPVANDGSELAPIISYLPWKFISGGN</sequence>
<protein>
    <submittedName>
        <fullName evidence="1">Uncharacterized protein</fullName>
    </submittedName>
</protein>
<evidence type="ECO:0000313" key="1">
    <source>
        <dbReference type="EMBL" id="MBE9117262.1"/>
    </source>
</evidence>
<dbReference type="AlphaFoldDB" id="A0A8J7DXK0"/>
<gene>
    <name evidence="1" type="ORF">IQ249_15280</name>
</gene>
<dbReference type="RefSeq" id="WP_194030350.1">
    <property type="nucleotide sequence ID" value="NZ_JADEWZ010000022.1"/>
</dbReference>
<proteinExistence type="predicted"/>
<keyword evidence="2" id="KW-1185">Reference proteome</keyword>
<evidence type="ECO:0000313" key="2">
    <source>
        <dbReference type="Proteomes" id="UP000654482"/>
    </source>
</evidence>
<reference evidence="1" key="1">
    <citation type="submission" date="2020-10" db="EMBL/GenBank/DDBJ databases">
        <authorList>
            <person name="Castelo-Branco R."/>
            <person name="Eusebio N."/>
            <person name="Adriana R."/>
            <person name="Vieira A."/>
            <person name="Brugerolle De Fraissinette N."/>
            <person name="Rezende De Castro R."/>
            <person name="Schneider M.P."/>
            <person name="Vasconcelos V."/>
            <person name="Leao P.N."/>
        </authorList>
    </citation>
    <scope>NUCLEOTIDE SEQUENCE</scope>
    <source>
        <strain evidence="1">LEGE 07157</strain>
    </source>
</reference>
<dbReference type="Proteomes" id="UP000654482">
    <property type="component" value="Unassembled WGS sequence"/>
</dbReference>
<accession>A0A8J7DXK0</accession>
<dbReference type="EMBL" id="JADEWZ010000022">
    <property type="protein sequence ID" value="MBE9117262.1"/>
    <property type="molecule type" value="Genomic_DNA"/>
</dbReference>
<organism evidence="1 2">
    <name type="scientific">Lusitaniella coriacea LEGE 07157</name>
    <dbReference type="NCBI Taxonomy" id="945747"/>
    <lineage>
        <taxon>Bacteria</taxon>
        <taxon>Bacillati</taxon>
        <taxon>Cyanobacteriota</taxon>
        <taxon>Cyanophyceae</taxon>
        <taxon>Spirulinales</taxon>
        <taxon>Lusitaniellaceae</taxon>
        <taxon>Lusitaniella</taxon>
    </lineage>
</organism>
<name>A0A8J7DXK0_9CYAN</name>
<comment type="caution">
    <text evidence="1">The sequence shown here is derived from an EMBL/GenBank/DDBJ whole genome shotgun (WGS) entry which is preliminary data.</text>
</comment>